<keyword evidence="11" id="KW-1185">Reference proteome</keyword>
<sequence>MPDPIVDISTIKPCLLVVMGVSGCGKSKLAKGLREKLSWSFQEGDDLHSEHNIEKMSRGVPLTDEDRIPWLEKCHDWLVKSEQNHHGSGILTCSALKKRYRDILRKNIQNPFYFIYIHVPEDILLKRLLKRKGHFMPASLLSSQIETLEPLQPNEPFIEIKVEEEPFEEVLQKTLYQLQQRSLKAGS</sequence>
<comment type="similarity">
    <text evidence="2 9">Belongs to the gluconokinase GntK/GntV family.</text>
</comment>
<name>A0ABM9HSP0_9PROT</name>
<evidence type="ECO:0000256" key="5">
    <source>
        <dbReference type="ARBA" id="ARBA00022741"/>
    </source>
</evidence>
<accession>A0ABM9HSP0</accession>
<evidence type="ECO:0000313" key="10">
    <source>
        <dbReference type="EMBL" id="CAI3951517.1"/>
    </source>
</evidence>
<keyword evidence="7 9" id="KW-0067">ATP-binding</keyword>
<dbReference type="Gene3D" id="3.40.50.300">
    <property type="entry name" value="P-loop containing nucleotide triphosphate hydrolases"/>
    <property type="match status" value="1"/>
</dbReference>
<evidence type="ECO:0000256" key="3">
    <source>
        <dbReference type="ARBA" id="ARBA00012054"/>
    </source>
</evidence>
<dbReference type="EC" id="2.7.1.12" evidence="3 9"/>
<evidence type="ECO:0000256" key="7">
    <source>
        <dbReference type="ARBA" id="ARBA00022840"/>
    </source>
</evidence>
<dbReference type="RefSeq" id="WP_282024297.1">
    <property type="nucleotide sequence ID" value="NZ_CAMXCH010000003.1"/>
</dbReference>
<evidence type="ECO:0000256" key="8">
    <source>
        <dbReference type="ARBA" id="ARBA00048090"/>
    </source>
</evidence>
<dbReference type="PANTHER" id="PTHR43442">
    <property type="entry name" value="GLUCONOKINASE-RELATED"/>
    <property type="match status" value="1"/>
</dbReference>
<organism evidence="10 11">
    <name type="scientific">Commensalibacter papalotli</name>
    <name type="common">ex Botero et al. 2024</name>
    <dbReference type="NCBI Taxonomy" id="2972766"/>
    <lineage>
        <taxon>Bacteria</taxon>
        <taxon>Pseudomonadati</taxon>
        <taxon>Pseudomonadota</taxon>
        <taxon>Alphaproteobacteria</taxon>
        <taxon>Acetobacterales</taxon>
        <taxon>Acetobacteraceae</taxon>
    </lineage>
</organism>
<gene>
    <name evidence="10" type="ORF">R83534S58_LOCUS1742</name>
</gene>
<dbReference type="GO" id="GO:0016301">
    <property type="term" value="F:kinase activity"/>
    <property type="evidence" value="ECO:0007669"/>
    <property type="project" value="UniProtKB-KW"/>
</dbReference>
<comment type="caution">
    <text evidence="10">The sequence shown here is derived from an EMBL/GenBank/DDBJ whole genome shotgun (WGS) entry which is preliminary data.</text>
</comment>
<dbReference type="EMBL" id="CAMXCH010000003">
    <property type="protein sequence ID" value="CAI3951517.1"/>
    <property type="molecule type" value="Genomic_DNA"/>
</dbReference>
<keyword evidence="6 9" id="KW-0418">Kinase</keyword>
<dbReference type="CDD" id="cd02021">
    <property type="entry name" value="GntK"/>
    <property type="match status" value="1"/>
</dbReference>
<dbReference type="Proteomes" id="UP001154272">
    <property type="component" value="Unassembled WGS sequence"/>
</dbReference>
<proteinExistence type="inferred from homology"/>
<evidence type="ECO:0000256" key="2">
    <source>
        <dbReference type="ARBA" id="ARBA00008420"/>
    </source>
</evidence>
<dbReference type="SUPFAM" id="SSF52540">
    <property type="entry name" value="P-loop containing nucleoside triphosphate hydrolases"/>
    <property type="match status" value="1"/>
</dbReference>
<evidence type="ECO:0000256" key="4">
    <source>
        <dbReference type="ARBA" id="ARBA00022679"/>
    </source>
</evidence>
<evidence type="ECO:0000256" key="9">
    <source>
        <dbReference type="RuleBase" id="RU363066"/>
    </source>
</evidence>
<dbReference type="PANTHER" id="PTHR43442:SF3">
    <property type="entry name" value="GLUCONOKINASE-RELATED"/>
    <property type="match status" value="1"/>
</dbReference>
<keyword evidence="5 9" id="KW-0547">Nucleotide-binding</keyword>
<comment type="catalytic activity">
    <reaction evidence="8 9">
        <text>D-gluconate + ATP = 6-phospho-D-gluconate + ADP + H(+)</text>
        <dbReference type="Rhea" id="RHEA:19433"/>
        <dbReference type="ChEBI" id="CHEBI:15378"/>
        <dbReference type="ChEBI" id="CHEBI:18391"/>
        <dbReference type="ChEBI" id="CHEBI:30616"/>
        <dbReference type="ChEBI" id="CHEBI:58759"/>
        <dbReference type="ChEBI" id="CHEBI:456216"/>
        <dbReference type="EC" id="2.7.1.12"/>
    </reaction>
</comment>
<dbReference type="InterPro" id="IPR027417">
    <property type="entry name" value="P-loop_NTPase"/>
</dbReference>
<keyword evidence="4 9" id="KW-0808">Transferase</keyword>
<evidence type="ECO:0000256" key="1">
    <source>
        <dbReference type="ARBA" id="ARBA00004761"/>
    </source>
</evidence>
<dbReference type="InterPro" id="IPR006001">
    <property type="entry name" value="Therm_gnt_kin"/>
</dbReference>
<reference evidence="10" key="1">
    <citation type="submission" date="2022-10" db="EMBL/GenBank/DDBJ databases">
        <authorList>
            <person name="Botero Cardona J."/>
        </authorList>
    </citation>
    <scope>NUCLEOTIDE SEQUENCE</scope>
    <source>
        <strain evidence="10">R-83534</strain>
    </source>
</reference>
<comment type="pathway">
    <text evidence="1">Carbohydrate acid metabolism.</text>
</comment>
<dbReference type="NCBIfam" id="TIGR01313">
    <property type="entry name" value="therm_gnt_kin"/>
    <property type="match status" value="1"/>
</dbReference>
<evidence type="ECO:0000313" key="11">
    <source>
        <dbReference type="Proteomes" id="UP001154272"/>
    </source>
</evidence>
<dbReference type="Pfam" id="PF13238">
    <property type="entry name" value="AAA_18"/>
    <property type="match status" value="1"/>
</dbReference>
<protein>
    <recommendedName>
        <fullName evidence="3 9">Gluconokinase</fullName>
        <ecNumber evidence="3 9">2.7.1.12</ecNumber>
    </recommendedName>
</protein>
<evidence type="ECO:0000256" key="6">
    <source>
        <dbReference type="ARBA" id="ARBA00022777"/>
    </source>
</evidence>